<sequence length="142" mass="15408">MLIKQLSVFIENKKGRLSTVTGLLRDHHIDIRALSVADTKDFGIVRLIVTDTDKAFEVLKDANCMLKVSHVIGIGVADQPGGLATVMDMLREGGITVEYMYAYVSRVADTAFVILRADDNQKAAELLQAKGVQLLSSADVCG</sequence>
<dbReference type="PROSITE" id="PS51671">
    <property type="entry name" value="ACT"/>
    <property type="match status" value="1"/>
</dbReference>
<dbReference type="InterPro" id="IPR002912">
    <property type="entry name" value="ACT_dom"/>
</dbReference>
<dbReference type="SUPFAM" id="SSF55021">
    <property type="entry name" value="ACT-like"/>
    <property type="match status" value="2"/>
</dbReference>
<dbReference type="EMBL" id="FP929052">
    <property type="protein sequence ID" value="CBL18134.1"/>
    <property type="molecule type" value="Genomic_DNA"/>
</dbReference>
<gene>
    <name evidence="2" type="ordered locus">RUM_21150</name>
</gene>
<reference evidence="2" key="2">
    <citation type="submission" date="2010-03" db="EMBL/GenBank/DDBJ databases">
        <authorList>
            <person name="Pajon A."/>
        </authorList>
    </citation>
    <scope>NUCLEOTIDE SEQUENCE</scope>
    <source>
        <strain evidence="2">Type strain: 18P13</strain>
    </source>
</reference>
<dbReference type="OrthoDB" id="9790662at2"/>
<dbReference type="AlphaFoldDB" id="D4LET9"/>
<name>D4LET9_RUMC1</name>
<dbReference type="Proteomes" id="UP000007054">
    <property type="component" value="Chromosome"/>
</dbReference>
<proteinExistence type="predicted"/>
<dbReference type="KEGG" id="rch:RUM_21150"/>
<dbReference type="GeneID" id="83156775"/>
<dbReference type="PANTHER" id="PTHR40099:SF1">
    <property type="entry name" value="ACETOLACTATE SYNTHASE, SMALL SUBUNIT"/>
    <property type="match status" value="1"/>
</dbReference>
<dbReference type="CDD" id="cd04882">
    <property type="entry name" value="ACT_Bt0572_2"/>
    <property type="match status" value="1"/>
</dbReference>
<dbReference type="CDD" id="cd04908">
    <property type="entry name" value="ACT_Bt0572_1"/>
    <property type="match status" value="1"/>
</dbReference>
<feature type="domain" description="ACT" evidence="1">
    <location>
        <begin position="5"/>
        <end position="79"/>
    </location>
</feature>
<dbReference type="STRING" id="213810.RUM_21150"/>
<evidence type="ECO:0000313" key="3">
    <source>
        <dbReference type="Proteomes" id="UP000007054"/>
    </source>
</evidence>
<dbReference type="InterPro" id="IPR045865">
    <property type="entry name" value="ACT-like_dom_sf"/>
</dbReference>
<dbReference type="RefSeq" id="WP_015559040.1">
    <property type="nucleotide sequence ID" value="NC_021039.1"/>
</dbReference>
<dbReference type="HOGENOM" id="CLU_136790_2_1_9"/>
<protein>
    <submittedName>
        <fullName evidence="2">ACT domain protein</fullName>
    </submittedName>
</protein>
<dbReference type="Gene3D" id="3.30.2130.10">
    <property type="entry name" value="VC0802-like"/>
    <property type="match status" value="1"/>
</dbReference>
<dbReference type="PANTHER" id="PTHR40099">
    <property type="entry name" value="ACETOLACTATE SYNTHASE, SMALL SUBUNIT"/>
    <property type="match status" value="1"/>
</dbReference>
<evidence type="ECO:0000313" key="2">
    <source>
        <dbReference type="EMBL" id="CBL18134.1"/>
    </source>
</evidence>
<organism evidence="2 3">
    <name type="scientific">Ruminococcus champanellensis (strain DSM 18848 / JCM 17042 / KCTC 15320 / 18P13)</name>
    <dbReference type="NCBI Taxonomy" id="213810"/>
    <lineage>
        <taxon>Bacteria</taxon>
        <taxon>Bacillati</taxon>
        <taxon>Bacillota</taxon>
        <taxon>Clostridia</taxon>
        <taxon>Eubacteriales</taxon>
        <taxon>Oscillospiraceae</taxon>
        <taxon>Ruminococcus</taxon>
    </lineage>
</organism>
<dbReference type="InterPro" id="IPR045739">
    <property type="entry name" value="ACT_dom_pair"/>
</dbReference>
<evidence type="ECO:0000259" key="1">
    <source>
        <dbReference type="PROSITE" id="PS51671"/>
    </source>
</evidence>
<keyword evidence="3" id="KW-1185">Reference proteome</keyword>
<dbReference type="PATRIC" id="fig|213810.4.peg.2003"/>
<dbReference type="Pfam" id="PF19571">
    <property type="entry name" value="ACT_8"/>
    <property type="match status" value="1"/>
</dbReference>
<reference evidence="2" key="1">
    <citation type="submission" date="2010-03" db="EMBL/GenBank/DDBJ databases">
        <title>The genome sequence of Ruminococcus sp. 18P13.</title>
        <authorList>
            <consortium name="metaHIT consortium -- http://www.metahit.eu/"/>
            <person name="Pajon A."/>
            <person name="Turner K."/>
            <person name="Parkhill J."/>
            <person name="Bernalier A."/>
        </authorList>
    </citation>
    <scope>NUCLEOTIDE SEQUENCE [LARGE SCALE GENOMIC DNA]</scope>
    <source>
        <strain evidence="2">Type strain: 18P13</strain>
    </source>
</reference>
<dbReference type="BioCyc" id="RCHA213810:RUM_RS10265-MONOMER"/>
<accession>D4LET9</accession>